<dbReference type="InterPro" id="IPR020826">
    <property type="entry name" value="Transketolase_BS"/>
</dbReference>
<keyword evidence="3" id="KW-0808">Transferase</keyword>
<dbReference type="PANTHER" id="PTHR43825:SF1">
    <property type="entry name" value="TRANSKETOLASE-LIKE PYRIMIDINE-BINDING DOMAIN-CONTAINING PROTEIN"/>
    <property type="match status" value="1"/>
</dbReference>
<comment type="cofactor">
    <cofactor evidence="1">
        <name>thiamine diphosphate</name>
        <dbReference type="ChEBI" id="CHEBI:58937"/>
    </cofactor>
</comment>
<dbReference type="InterPro" id="IPR005475">
    <property type="entry name" value="Transketolase-like_Pyr-bd"/>
</dbReference>
<dbReference type="SUPFAM" id="SSF52518">
    <property type="entry name" value="Thiamin diphosphate-binding fold (THDP-binding)"/>
    <property type="match status" value="1"/>
</dbReference>
<comment type="caution">
    <text evidence="6">The sequence shown here is derived from an EMBL/GenBank/DDBJ whole genome shotgun (WGS) entry which is preliminary data.</text>
</comment>
<reference evidence="6 7" key="1">
    <citation type="journal article" date="2015" name="Nature">
        <title>rRNA introns, odd ribosomes, and small enigmatic genomes across a large radiation of phyla.</title>
        <authorList>
            <person name="Brown C.T."/>
            <person name="Hug L.A."/>
            <person name="Thomas B.C."/>
            <person name="Sharon I."/>
            <person name="Castelle C.J."/>
            <person name="Singh A."/>
            <person name="Wilkins M.J."/>
            <person name="Williams K.H."/>
            <person name="Banfield J.F."/>
        </authorList>
    </citation>
    <scope>NUCLEOTIDE SEQUENCE [LARGE SCALE GENOMIC DNA]</scope>
</reference>
<dbReference type="SUPFAM" id="SSF52922">
    <property type="entry name" value="TK C-terminal domain-like"/>
    <property type="match status" value="1"/>
</dbReference>
<dbReference type="Proteomes" id="UP000034687">
    <property type="component" value="Unassembled WGS sequence"/>
</dbReference>
<evidence type="ECO:0000256" key="4">
    <source>
        <dbReference type="ARBA" id="ARBA00023052"/>
    </source>
</evidence>
<dbReference type="Gene3D" id="3.40.50.920">
    <property type="match status" value="1"/>
</dbReference>
<dbReference type="Pfam" id="PF02780">
    <property type="entry name" value="Transketolase_C"/>
    <property type="match status" value="1"/>
</dbReference>
<name>A0A0G0QFN6_9BACT</name>
<dbReference type="PANTHER" id="PTHR43825">
    <property type="entry name" value="PYRUVATE DEHYDROGENASE E1 COMPONENT"/>
    <property type="match status" value="1"/>
</dbReference>
<dbReference type="AlphaFoldDB" id="A0A0G0QFN6"/>
<dbReference type="InterPro" id="IPR009014">
    <property type="entry name" value="Transketo_C/PFOR_II"/>
</dbReference>
<organism evidence="6 7">
    <name type="scientific">Candidatus Woesebacteria bacterium GW2011_GWB1_40_101</name>
    <dbReference type="NCBI Taxonomy" id="1618575"/>
    <lineage>
        <taxon>Bacteria</taxon>
        <taxon>Candidatus Woeseibacteriota</taxon>
    </lineage>
</organism>
<dbReference type="InterPro" id="IPR051157">
    <property type="entry name" value="PDH/Transketolase"/>
</dbReference>
<comment type="similarity">
    <text evidence="2">Belongs to the transketolase family.</text>
</comment>
<dbReference type="Pfam" id="PF02779">
    <property type="entry name" value="Transket_pyr"/>
    <property type="match status" value="1"/>
</dbReference>
<evidence type="ECO:0000256" key="1">
    <source>
        <dbReference type="ARBA" id="ARBA00001964"/>
    </source>
</evidence>
<protein>
    <submittedName>
        <fullName evidence="6">Transketolase, central region</fullName>
    </submittedName>
</protein>
<gene>
    <name evidence="6" type="ORF">UT72_C0016G0009</name>
</gene>
<dbReference type="Gene3D" id="3.40.50.970">
    <property type="match status" value="1"/>
</dbReference>
<dbReference type="PATRIC" id="fig|1618575.3.peg.243"/>
<dbReference type="InterPro" id="IPR029061">
    <property type="entry name" value="THDP-binding"/>
</dbReference>
<dbReference type="CDD" id="cd07033">
    <property type="entry name" value="TPP_PYR_DXS_TK_like"/>
    <property type="match status" value="1"/>
</dbReference>
<proteinExistence type="inferred from homology"/>
<accession>A0A0G0QFN6</accession>
<dbReference type="PROSITE" id="PS00802">
    <property type="entry name" value="TRANSKETOLASE_2"/>
    <property type="match status" value="1"/>
</dbReference>
<dbReference type="GO" id="GO:0016740">
    <property type="term" value="F:transferase activity"/>
    <property type="evidence" value="ECO:0007669"/>
    <property type="project" value="UniProtKB-KW"/>
</dbReference>
<evidence type="ECO:0000256" key="3">
    <source>
        <dbReference type="ARBA" id="ARBA00022679"/>
    </source>
</evidence>
<sequence length="331" mass="36074">MVNPKAKLSDRIFKKEIDMVATRQGYGEGLVIAGEKDDRVVVLCADLTESTRSILFKEKFPERFIEVGVSEQGMATIAAGMANYGKVPFISSYAIFSPGRNWEQIRTTIALNDVPVKIAGAHAGLNVGPDGATHQMLEDIALMRVMPNMTVIAPADAIEAKKATIEAAKTEHPVYIRFTKEKSPVFTSEDTPFKIGRAEVLWESKDPQAAIIGCGPLVYEALLAAKELNKKGIEVLVINSHTIKPIDEQTIIRAAKTCGAVVSVEEHQTNGGLGSAIAEVLTRNFPVPMEFIGMPDSFGESGTPDELLEKYKMKSKDIIEAVRNVISRKNS</sequence>
<feature type="domain" description="Transketolase-like pyrimidine-binding" evidence="5">
    <location>
        <begin position="20"/>
        <end position="185"/>
    </location>
</feature>
<evidence type="ECO:0000259" key="5">
    <source>
        <dbReference type="SMART" id="SM00861"/>
    </source>
</evidence>
<keyword evidence="4" id="KW-0786">Thiamine pyrophosphate</keyword>
<dbReference type="InterPro" id="IPR033248">
    <property type="entry name" value="Transketolase_C"/>
</dbReference>
<evidence type="ECO:0000313" key="6">
    <source>
        <dbReference type="EMBL" id="KKR38993.1"/>
    </source>
</evidence>
<evidence type="ECO:0000256" key="2">
    <source>
        <dbReference type="ARBA" id="ARBA00007131"/>
    </source>
</evidence>
<dbReference type="SMART" id="SM00861">
    <property type="entry name" value="Transket_pyr"/>
    <property type="match status" value="1"/>
</dbReference>
<evidence type="ECO:0000313" key="7">
    <source>
        <dbReference type="Proteomes" id="UP000034687"/>
    </source>
</evidence>
<dbReference type="EMBL" id="LBXW01000016">
    <property type="protein sequence ID" value="KKR38993.1"/>
    <property type="molecule type" value="Genomic_DNA"/>
</dbReference>
<dbReference type="FunFam" id="3.40.50.970:FF:000129">
    <property type="entry name" value="Transketolase"/>
    <property type="match status" value="1"/>
</dbReference>